<dbReference type="OrthoDB" id="5288149at2"/>
<dbReference type="KEGG" id="pef:A7E78_09215"/>
<proteinExistence type="predicted"/>
<evidence type="ECO:0000256" key="2">
    <source>
        <dbReference type="ARBA" id="ARBA00022692"/>
    </source>
</evidence>
<evidence type="ECO:0000256" key="4">
    <source>
        <dbReference type="ARBA" id="ARBA00023136"/>
    </source>
</evidence>
<accession>A0A1L3GPX6</accession>
<dbReference type="Pfam" id="PF04357">
    <property type="entry name" value="TamB"/>
    <property type="match status" value="1"/>
</dbReference>
<dbReference type="GO" id="GO:0097347">
    <property type="term" value="C:TAM protein secretion complex"/>
    <property type="evidence" value="ECO:0007669"/>
    <property type="project" value="TreeGrafter"/>
</dbReference>
<reference evidence="6 7" key="1">
    <citation type="journal article" date="2017" name="Genome Announc.">
        <title>Complete Genome Sequences of Two Acetylene-Fermenting Pelobacter acetylenicus Strains.</title>
        <authorList>
            <person name="Sutton J.M."/>
            <person name="Baesman S.M."/>
            <person name="Fierst J.L."/>
            <person name="Poret-Peterson A.T."/>
            <person name="Oremland R.S."/>
            <person name="Dunlap D.S."/>
            <person name="Akob D.M."/>
        </authorList>
    </citation>
    <scope>NUCLEOTIDE SEQUENCE [LARGE SCALE GENOMIC DNA]</scope>
    <source>
        <strain evidence="6 7">SFB93</strain>
    </source>
</reference>
<name>A0A1L3GPX6_9BACT</name>
<dbReference type="GO" id="GO:0009306">
    <property type="term" value="P:protein secretion"/>
    <property type="evidence" value="ECO:0007669"/>
    <property type="project" value="InterPro"/>
</dbReference>
<dbReference type="RefSeq" id="WP_072283962.1">
    <property type="nucleotide sequence ID" value="NZ_CP015519.1"/>
</dbReference>
<dbReference type="PANTHER" id="PTHR36985">
    <property type="entry name" value="TRANSLOCATION AND ASSEMBLY MODULE SUBUNIT TAMB"/>
    <property type="match status" value="1"/>
</dbReference>
<evidence type="ECO:0000256" key="3">
    <source>
        <dbReference type="ARBA" id="ARBA00022989"/>
    </source>
</evidence>
<dbReference type="STRING" id="1842532.A7E78_09215"/>
<sequence length="1310" mass="141243">MVKRYWKYALAGLLLVVCLTVATGYWLLATTSGARWVSAELVRRSSLPLIVGQIEGRLCDDLRLQEVQVEWPDGSLAIESLQVVWRPTALLRGKLLITAASVQGVVLHTVAGEAPPAEPGKVLSLNWPERPDWLKWLRVELRQLHLAAAQWRRPEQPPLVLERFTGRLRWTGRRLKLTALELIAPQGTLKAGLEADWLRPRVTLDAAVKMADLAGDEARLQLSLQVKPGAAAESLQGQLQLTAVSAPTGKLTLSSGLQLNSETLALTAFELAQPDRAGRVTGSSKLHYAAETLQLELQADLAHWDLAELAGMASDLSGTLQLAGGLDDYRGEVELSNNGPGWQELQLVGPFSGNLKQIAFPQLQVQALKGTIGGSLTVGWQPFLDLRGNLTAKGLDPAVVQSDWPGSVGLEVEGYWRQPAEGPFEAGVRGQLLESTLRGYQLKGSVDGRMQGSVLELAALELQGQGVSLSAKGVLSDRLDVRFRANDLASLLPDAAGALQGSGWLRWRDQQLAGVVRGHGRRLRYGGHSLTGVEFDFARQAGRDEATLSLALKGLQSTGLPIADVTIQGAGLPEKHRLAATVELKPSTRLEFSLAGGYSAGSWQGALQRLSLQDAIGPLKLANPLPLILSDSVVQLKDMTLKGVGNEELKAAADLRLQPFSGRLDAQWRELNLARGNLWQKAIRITGRSSGHTGLKWLVDGQREVTAQLDLTGRLDQDAATVDLRRLSSQLTWNRNGLQGDVVTELAVGGRFRAKVRSVEPPALALPQRGEWQLDWQALELQPWLANLPAGMEVEGRASGSSQGSWAPGGQIGITGQTEIAGGRIAGKTPAGLLSFELRSATASWDWQDVQLSGEMSLVLEEYGRLDGKFLLPVPARLPLAPDPGGSLSARFTGQMREQGLVALLLPGVIQESRGSLAVDLTAGGKWHQPVFSGRLKLAEAGGYLPAAGIELKDLGATLEFNDDRLGLSEFVVHSGPGQLRGRGFLRLKDWRIAEYQARLVGEKFQALDLPELQAQIDPDLRLEGTPSGLRIDGQVALNEFLLRKLEASSAVKVSEDVVLVNTTSETTRKKAPLAVNANIDLVLGEHVLVKAAGLDARLEGKMKLQVAPGKEPTGTGRISVAEGAYSAYGAKLNIERGHLLFSGGPVQDPTFDILALRTVGKVKAGVRVAGTPRAPKLELYSEPPMGNNDRLAYIVLGRPVAKTSGDADLLMTAAGALLSQGESVVLQDQLKRQLGVDVLGFEAGDDDVSTSMLTIGKYLSPDLYVGYGQSLFTESSEFRMRYSLGEHWEVESKTGTESGVDLYYKIEFR</sequence>
<gene>
    <name evidence="6" type="ORF">A7E78_09215</name>
</gene>
<dbReference type="Proteomes" id="UP000182517">
    <property type="component" value="Chromosome"/>
</dbReference>
<dbReference type="EMBL" id="CP015519">
    <property type="protein sequence ID" value="APG28001.1"/>
    <property type="molecule type" value="Genomic_DNA"/>
</dbReference>
<organism evidence="6 7">
    <name type="scientific">Syntrophotalea acetylenivorans</name>
    <dbReference type="NCBI Taxonomy" id="1842532"/>
    <lineage>
        <taxon>Bacteria</taxon>
        <taxon>Pseudomonadati</taxon>
        <taxon>Thermodesulfobacteriota</taxon>
        <taxon>Desulfuromonadia</taxon>
        <taxon>Desulfuromonadales</taxon>
        <taxon>Syntrophotaleaceae</taxon>
        <taxon>Syntrophotalea</taxon>
    </lineage>
</organism>
<protein>
    <recommendedName>
        <fullName evidence="5">Translocation and assembly module TamB C-terminal domain-containing protein</fullName>
    </recommendedName>
</protein>
<dbReference type="InterPro" id="IPR007452">
    <property type="entry name" value="TamB_C"/>
</dbReference>
<keyword evidence="2" id="KW-0812">Transmembrane</keyword>
<evidence type="ECO:0000313" key="6">
    <source>
        <dbReference type="EMBL" id="APG28001.1"/>
    </source>
</evidence>
<evidence type="ECO:0000259" key="5">
    <source>
        <dbReference type="Pfam" id="PF04357"/>
    </source>
</evidence>
<evidence type="ECO:0000256" key="1">
    <source>
        <dbReference type="ARBA" id="ARBA00004167"/>
    </source>
</evidence>
<keyword evidence="3" id="KW-1133">Transmembrane helix</keyword>
<feature type="domain" description="Translocation and assembly module TamB C-terminal" evidence="5">
    <location>
        <begin position="977"/>
        <end position="1309"/>
    </location>
</feature>
<evidence type="ECO:0000313" key="7">
    <source>
        <dbReference type="Proteomes" id="UP000182517"/>
    </source>
</evidence>
<keyword evidence="7" id="KW-1185">Reference proteome</keyword>
<comment type="subcellular location">
    <subcellularLocation>
        <location evidence="1">Membrane</location>
        <topology evidence="1">Single-pass membrane protein</topology>
    </subcellularLocation>
</comment>
<dbReference type="GO" id="GO:0005886">
    <property type="term" value="C:plasma membrane"/>
    <property type="evidence" value="ECO:0007669"/>
    <property type="project" value="InterPro"/>
</dbReference>
<dbReference type="PANTHER" id="PTHR36985:SF1">
    <property type="entry name" value="TRANSLOCATION AND ASSEMBLY MODULE SUBUNIT TAMB"/>
    <property type="match status" value="1"/>
</dbReference>
<keyword evidence="4" id="KW-0472">Membrane</keyword>